<feature type="site" description="Involved in the stabilization of negative charge on the oxyanion by the formation of the oxyanion hole" evidence="6">
    <location>
        <position position="168"/>
    </location>
</feature>
<dbReference type="GO" id="GO:0005737">
    <property type="term" value="C:cytoplasm"/>
    <property type="evidence" value="ECO:0007669"/>
    <property type="project" value="UniProtKB-SubCell"/>
</dbReference>
<feature type="binding site" evidence="6">
    <location>
        <position position="241"/>
    </location>
    <ligand>
        <name>substrate</name>
    </ligand>
</feature>
<dbReference type="InterPro" id="IPR042195">
    <property type="entry name" value="ArgJ_beta_C"/>
</dbReference>
<keyword evidence="6" id="KW-0028">Amino-acid biosynthesis</keyword>
<protein>
    <recommendedName>
        <fullName evidence="6">Arginine biosynthesis bifunctional protein ArgJ</fullName>
    </recommendedName>
    <domain>
        <recommendedName>
            <fullName evidence="6">Glutamate N-acetyltransferase</fullName>
            <ecNumber evidence="6">2.3.1.35</ecNumber>
        </recommendedName>
        <alternativeName>
            <fullName evidence="6">Ornithine acetyltransferase</fullName>
            <shortName evidence="6">OATase</shortName>
        </alternativeName>
        <alternativeName>
            <fullName evidence="6">Ornithine transacetylase</fullName>
        </alternativeName>
    </domain>
    <domain>
        <recommendedName>
            <fullName evidence="6">Amino-acid acetyltransferase</fullName>
            <ecNumber evidence="6">2.3.1.1</ecNumber>
        </recommendedName>
        <alternativeName>
            <fullName evidence="6">N-acetylglutamate synthase</fullName>
            <shortName evidence="6">AGSase</shortName>
        </alternativeName>
    </domain>
    <component>
        <recommendedName>
            <fullName evidence="6">Arginine biosynthesis bifunctional protein ArgJ alpha chain</fullName>
        </recommendedName>
    </component>
    <component>
        <recommendedName>
            <fullName evidence="6">Arginine biosynthesis bifunctional protein ArgJ beta chain</fullName>
        </recommendedName>
    </component>
</protein>
<dbReference type="EMBL" id="CM000914">
    <property type="protein sequence ID" value="EFG04563.2"/>
    <property type="molecule type" value="Genomic_DNA"/>
</dbReference>
<comment type="catalytic activity">
    <reaction evidence="6">
        <text>L-glutamate + acetyl-CoA = N-acetyl-L-glutamate + CoA + H(+)</text>
        <dbReference type="Rhea" id="RHEA:24292"/>
        <dbReference type="ChEBI" id="CHEBI:15378"/>
        <dbReference type="ChEBI" id="CHEBI:29985"/>
        <dbReference type="ChEBI" id="CHEBI:44337"/>
        <dbReference type="ChEBI" id="CHEBI:57287"/>
        <dbReference type="ChEBI" id="CHEBI:57288"/>
        <dbReference type="EC" id="2.3.1.1"/>
    </reaction>
</comment>
<comment type="subunit">
    <text evidence="2 6">Heterotetramer of two alpha and two beta chains.</text>
</comment>
<dbReference type="GO" id="GO:0004358">
    <property type="term" value="F:L-glutamate N-acetyltransferase activity, acting on acetyl-L-ornithine as donor"/>
    <property type="evidence" value="ECO:0007669"/>
    <property type="project" value="UniProtKB-UniRule"/>
</dbReference>
<keyword evidence="5 6" id="KW-0012">Acyltransferase</keyword>
<dbReference type="GO" id="GO:0006526">
    <property type="term" value="P:L-arginine biosynthetic process"/>
    <property type="evidence" value="ECO:0007669"/>
    <property type="project" value="UniProtKB-UniRule"/>
</dbReference>
<feature type="compositionally biased region" description="Pro residues" evidence="7">
    <location>
        <begin position="32"/>
        <end position="47"/>
    </location>
</feature>
<dbReference type="InterPro" id="IPR002813">
    <property type="entry name" value="Arg_biosynth_ArgJ"/>
</dbReference>
<feature type="site" description="Involved in the stabilization of negative charge on the oxyanion by the formation of the oxyanion hole" evidence="6">
    <location>
        <position position="169"/>
    </location>
</feature>
<dbReference type="AlphaFoldDB" id="D5SKX0"/>
<sequence length="452" mass="46040">MPRRRSRGPCPCPCSGAPPSAVAPFPFQRAVEPPPSAPCHGGRPPPDGARGARQAEGKSRPMRASSPRGFRVHHGHAGIRGSHADLAVIASDVPAAVGAVFTRSRFAAPSVLLSRDAVADGIARGVVVLSGNANAGTGPRGYEDAAEVRHLVAGIVDCDERDVLIASTGPVGERYPMSRVRAHLRAVRGPLPGADFDGAAAAVLGTAGARPTIRRARCGDATLIGVAKGPGTGPAEQDDRSTLAFFCTDAQVSPVVLDDIFRRVADRAFHGLGFGADASTGDTAAVLANGLAGRVDLVAFEQVLGALALDLVRDVVRDSGCGGALVTVRVTGAHDTEQAGRVGRAVVDAPSLRAAVHGPAPDWAPVAAVAGGHGDEGPGRSPGRITIRVGGREVFPAPRDRARPDAVTAYPHGGEVTVHIDLGVPGRAPGAFTVHGCDLLAGYPRLGAGRAV</sequence>
<dbReference type="GO" id="GO:0006592">
    <property type="term" value="P:ornithine biosynthetic process"/>
    <property type="evidence" value="ECO:0007669"/>
    <property type="project" value="TreeGrafter"/>
</dbReference>
<dbReference type="PANTHER" id="PTHR23100">
    <property type="entry name" value="ARGININE BIOSYNTHESIS BIFUNCTIONAL PROTEIN ARGJ"/>
    <property type="match status" value="1"/>
</dbReference>
<comment type="catalytic activity">
    <reaction evidence="6">
        <text>N(2)-acetyl-L-ornithine + L-glutamate = N-acetyl-L-glutamate + L-ornithine</text>
        <dbReference type="Rhea" id="RHEA:15349"/>
        <dbReference type="ChEBI" id="CHEBI:29985"/>
        <dbReference type="ChEBI" id="CHEBI:44337"/>
        <dbReference type="ChEBI" id="CHEBI:46911"/>
        <dbReference type="ChEBI" id="CHEBI:57805"/>
        <dbReference type="EC" id="2.3.1.35"/>
    </reaction>
</comment>
<keyword evidence="6" id="KW-0511">Multifunctional enzyme</keyword>
<dbReference type="SUPFAM" id="SSF56266">
    <property type="entry name" value="DmpA/ArgJ-like"/>
    <property type="match status" value="1"/>
</dbReference>
<accession>D5SKX0</accession>
<dbReference type="Gene3D" id="3.60.70.12">
    <property type="entry name" value="L-amino peptidase D-ALA esterase/amidase"/>
    <property type="match status" value="1"/>
</dbReference>
<evidence type="ECO:0000313" key="8">
    <source>
        <dbReference type="EMBL" id="EFG04563.2"/>
    </source>
</evidence>
<comment type="pathway">
    <text evidence="6">Amino-acid biosynthesis; L-arginine biosynthesis; L-ornithine and N-acetyl-L-glutamate from L-glutamate and N(2)-acetyl-L-ornithine (cyclic): step 1/1.</text>
</comment>
<evidence type="ECO:0000256" key="3">
    <source>
        <dbReference type="ARBA" id="ARBA00022679"/>
    </source>
</evidence>
<comment type="pathway">
    <text evidence="6">Amino-acid biosynthesis; L-arginine biosynthesis; N(2)-acetyl-L-ornithine from L-glutamate: step 1/4.</text>
</comment>
<comment type="subcellular location">
    <subcellularLocation>
        <location evidence="6">Cytoplasm</location>
    </subcellularLocation>
</comment>
<keyword evidence="8" id="KW-0614">Plasmid</keyword>
<feature type="chain" id="PRO_5023265243" description="Arginine biosynthesis bifunctional protein ArgJ beta chain" evidence="6">
    <location>
        <begin position="241"/>
        <end position="452"/>
    </location>
</feature>
<dbReference type="GO" id="GO:0004042">
    <property type="term" value="F:L-glutamate N-acetyltransferase activity"/>
    <property type="evidence" value="ECO:0007669"/>
    <property type="project" value="UniProtKB-UniRule"/>
</dbReference>
<dbReference type="Pfam" id="PF01960">
    <property type="entry name" value="ArgJ"/>
    <property type="match status" value="1"/>
</dbReference>
<reference evidence="8 9" key="1">
    <citation type="journal article" date="2010" name="Genome Biol. Evol.">
        <title>The sequence of a 1.8-mb bacterial linear plasmid reveals a rich evolutionary reservoir of secondary metabolic pathways.</title>
        <authorList>
            <person name="Medema M.H."/>
            <person name="Trefzer A."/>
            <person name="Kovalchuk A."/>
            <person name="van den Berg M."/>
            <person name="Mueller U."/>
            <person name="Heijne W."/>
            <person name="Wu L."/>
            <person name="Alam M.T."/>
            <person name="Ronning C.M."/>
            <person name="Nierman W.C."/>
            <person name="Bovenberg R.A.L."/>
            <person name="Breitling R."/>
            <person name="Takano E."/>
        </authorList>
    </citation>
    <scope>NUCLEOTIDE SEQUENCE [LARGE SCALE GENOMIC DNA]</scope>
    <source>
        <strain evidence="9">ATCC 27064 / DSM 738 / JCM 4710 / NBRC 13307 / NCIMB 12785 / NRRL 3585 / VKM Ac-602</strain>
        <plasmid evidence="8">pSCL4</plasmid>
    </source>
</reference>
<dbReference type="HAMAP" id="MF_01106">
    <property type="entry name" value="ArgJ"/>
    <property type="match status" value="1"/>
</dbReference>
<feature type="chain" id="PRO_5023265244" description="Arginine biosynthesis bifunctional protein ArgJ alpha chain" evidence="6">
    <location>
        <begin position="1"/>
        <end position="240"/>
    </location>
</feature>
<evidence type="ECO:0000256" key="2">
    <source>
        <dbReference type="ARBA" id="ARBA00011475"/>
    </source>
</evidence>
<gene>
    <name evidence="8" type="primary">oat1</name>
    <name evidence="6" type="synonym">argJ</name>
    <name evidence="8" type="ORF">SCLAV_p1077</name>
</gene>
<dbReference type="Proteomes" id="UP000002357">
    <property type="component" value="Plasmid pSCL4"/>
</dbReference>
<keyword evidence="6" id="KW-0963">Cytoplasm</keyword>
<organism evidence="8 9">
    <name type="scientific">Streptomyces clavuligerus</name>
    <dbReference type="NCBI Taxonomy" id="1901"/>
    <lineage>
        <taxon>Bacteria</taxon>
        <taxon>Bacillati</taxon>
        <taxon>Actinomycetota</taxon>
        <taxon>Actinomycetes</taxon>
        <taxon>Kitasatosporales</taxon>
        <taxon>Streptomycetaceae</taxon>
        <taxon>Streptomyces</taxon>
    </lineage>
</organism>
<feature type="region of interest" description="Disordered" evidence="7">
    <location>
        <begin position="23"/>
        <end position="70"/>
    </location>
</feature>
<evidence type="ECO:0000256" key="1">
    <source>
        <dbReference type="ARBA" id="ARBA00006774"/>
    </source>
</evidence>
<proteinExistence type="inferred from homology"/>
<keyword evidence="9" id="KW-1185">Reference proteome</keyword>
<dbReference type="EC" id="2.3.1.1" evidence="6"/>
<comment type="function">
    <text evidence="6">Catalyzes two activities which are involved in the cyclic version of arginine biosynthesis: the synthesis of N-acetylglutamate from glutamate and acetyl-CoA as the acetyl donor, and of ornithine by transacetylation between N(2)-acetylornithine and glutamate.</text>
</comment>
<dbReference type="PANTHER" id="PTHR23100:SF0">
    <property type="entry name" value="ARGININE BIOSYNTHESIS BIFUNCTIONAL PROTEIN ARGJ, MITOCHONDRIAL"/>
    <property type="match status" value="1"/>
</dbReference>
<dbReference type="UniPathway" id="UPA00068">
    <property type="reaction ID" value="UER00106"/>
</dbReference>
<evidence type="ECO:0000256" key="4">
    <source>
        <dbReference type="ARBA" id="ARBA00022813"/>
    </source>
</evidence>
<geneLocation type="plasmid" evidence="8 9">
    <name>pSCL4</name>
</geneLocation>
<keyword evidence="6" id="KW-0055">Arginine biosynthesis</keyword>
<evidence type="ECO:0000256" key="7">
    <source>
        <dbReference type="SAM" id="MobiDB-lite"/>
    </source>
</evidence>
<comment type="caution">
    <text evidence="6">Lacks conserved residue(s) required for the propagation of feature annotation.</text>
</comment>
<evidence type="ECO:0000313" key="9">
    <source>
        <dbReference type="Proteomes" id="UP000002357"/>
    </source>
</evidence>
<dbReference type="InterPro" id="IPR016117">
    <property type="entry name" value="ArgJ-like_dom_sf"/>
</dbReference>
<keyword evidence="4 6" id="KW-0068">Autocatalytic cleavage</keyword>
<feature type="binding site" evidence="6">
    <location>
        <position position="228"/>
    </location>
    <ligand>
        <name>substrate</name>
    </ligand>
</feature>
<dbReference type="CDD" id="cd02152">
    <property type="entry name" value="OAT"/>
    <property type="match status" value="1"/>
</dbReference>
<dbReference type="Gene3D" id="3.10.20.340">
    <property type="entry name" value="ArgJ beta chain, C-terminal domain"/>
    <property type="match status" value="1"/>
</dbReference>
<dbReference type="EC" id="2.3.1.35" evidence="6"/>
<feature type="active site" description="Nucleophile" evidence="6">
    <location>
        <position position="241"/>
    </location>
</feature>
<evidence type="ECO:0000256" key="5">
    <source>
        <dbReference type="ARBA" id="ARBA00023315"/>
    </source>
</evidence>
<name>D5SKX0_STRCL</name>
<comment type="similarity">
    <text evidence="1 6">Belongs to the ArgJ family.</text>
</comment>
<evidence type="ECO:0000256" key="6">
    <source>
        <dbReference type="HAMAP-Rule" id="MF_01106"/>
    </source>
</evidence>
<keyword evidence="3 6" id="KW-0808">Transferase</keyword>